<dbReference type="EMBL" id="JAVRRT010000005">
    <property type="protein sequence ID" value="KAK5172273.1"/>
    <property type="molecule type" value="Genomic_DNA"/>
</dbReference>
<reference evidence="2 3" key="1">
    <citation type="submission" date="2023-08" db="EMBL/GenBank/DDBJ databases">
        <title>Black Yeasts Isolated from many extreme environments.</title>
        <authorList>
            <person name="Coleine C."/>
            <person name="Stajich J.E."/>
            <person name="Selbmann L."/>
        </authorList>
    </citation>
    <scope>NUCLEOTIDE SEQUENCE [LARGE SCALE GENOMIC DNA]</scope>
    <source>
        <strain evidence="2 3">CCFEE 5935</strain>
    </source>
</reference>
<keyword evidence="3" id="KW-1185">Reference proteome</keyword>
<evidence type="ECO:0000259" key="1">
    <source>
        <dbReference type="Pfam" id="PF07944"/>
    </source>
</evidence>
<evidence type="ECO:0000313" key="3">
    <source>
        <dbReference type="Proteomes" id="UP001337655"/>
    </source>
</evidence>
<sequence>MATYLDRQESASLAPFTYESFPLGTITPTGWLAHELNTSGEGLAGHLFEFYRFVHGSTWLGGTHEYTPLNEAAPYWYNYIVPLAYTVQDEGLASRLQKQADHFIGYVLEHQASDGWLGPERTRETRGIWGRCLLLQGMINHAQAQPHRRTEIVQAMLRFSRLVHSMLKDQLSGYLPGPGDVYDLQWFGVARAHELSLNLQWLYEEPEASSDRPAIWEIMELLWQGARKAGRDWTVFFSEETFPQKPSVRGEAPNFQHGVNVAQGIRYPAQLYRMHQSKELISKCHEAVSLSFKFHGTVFGSLSSDEYIGGLSSQRGAELCTGVELMFSLSYLHRLFGDGEFADRVERTAFNAIPAAVSDDWFSHQYVTQTNQPWAQEFEVGEGEKTPFYDVCRYANVFGLEPEFPCCTVNHPTAFPKLAMNIFLPVPQDAAAGLTAGVLHAYLMSASIKTEYGSITCDTTYPFAPLELKYRIEATKSFDFYIRVPNWATDSSTIRQGSSTGSARPFIPNVGRQSVRLHRVSIEADTTTEIEVSLGAGVIVERLAGNTAAISRGPLLYALDIPSEQKAMRIPRNYKDQKATVGEVDTAAGSPSWMQKVRDSDLVPAEGAKWAYVLNLSIAPRYGMISPLQSEPVEGRSFWSAETVREYIEVAVEELDWPVSNGTAADPAFIDVAAARTGMKRQVRFIPFGCAKLHMAQFPVCP</sequence>
<feature type="domain" description="Non-reducing end beta-L-arabinofuranosidase-like GH127 catalytic" evidence="1">
    <location>
        <begin position="250"/>
        <end position="411"/>
    </location>
</feature>
<name>A0AAV9PHN5_9PEZI</name>
<dbReference type="Proteomes" id="UP001337655">
    <property type="component" value="Unassembled WGS sequence"/>
</dbReference>
<proteinExistence type="predicted"/>
<dbReference type="InterPro" id="IPR012878">
    <property type="entry name" value="Beta-AFase-like_GH127_cat"/>
</dbReference>
<gene>
    <name evidence="2" type="ORF">LTR77_003911</name>
</gene>
<dbReference type="GeneID" id="89925257"/>
<dbReference type="RefSeq" id="XP_064661117.1">
    <property type="nucleotide sequence ID" value="XM_064801166.1"/>
</dbReference>
<comment type="caution">
    <text evidence="2">The sequence shown here is derived from an EMBL/GenBank/DDBJ whole genome shotgun (WGS) entry which is preliminary data.</text>
</comment>
<organism evidence="2 3">
    <name type="scientific">Saxophila tyrrhenica</name>
    <dbReference type="NCBI Taxonomy" id="1690608"/>
    <lineage>
        <taxon>Eukaryota</taxon>
        <taxon>Fungi</taxon>
        <taxon>Dikarya</taxon>
        <taxon>Ascomycota</taxon>
        <taxon>Pezizomycotina</taxon>
        <taxon>Dothideomycetes</taxon>
        <taxon>Dothideomycetidae</taxon>
        <taxon>Mycosphaerellales</taxon>
        <taxon>Extremaceae</taxon>
        <taxon>Saxophila</taxon>
    </lineage>
</organism>
<protein>
    <recommendedName>
        <fullName evidence="1">Non-reducing end beta-L-arabinofuranosidase-like GH127 catalytic domain-containing protein</fullName>
    </recommendedName>
</protein>
<evidence type="ECO:0000313" key="2">
    <source>
        <dbReference type="EMBL" id="KAK5172273.1"/>
    </source>
</evidence>
<accession>A0AAV9PHN5</accession>
<dbReference type="Pfam" id="PF07944">
    <property type="entry name" value="Beta-AFase-like_GH127_cat"/>
    <property type="match status" value="1"/>
</dbReference>
<dbReference type="AlphaFoldDB" id="A0AAV9PHN5"/>